<evidence type="ECO:0000313" key="2">
    <source>
        <dbReference type="EMBL" id="KKW37083.1"/>
    </source>
</evidence>
<dbReference type="SMART" id="SM01152">
    <property type="entry name" value="DUF167"/>
    <property type="match status" value="1"/>
</dbReference>
<dbReference type="PANTHER" id="PTHR13420">
    <property type="entry name" value="UPF0235 PROTEIN C15ORF40"/>
    <property type="match status" value="1"/>
</dbReference>
<evidence type="ECO:0000256" key="1">
    <source>
        <dbReference type="ARBA" id="ARBA00010364"/>
    </source>
</evidence>
<sequence>MEAILDEQTVKIALKAPAMEGKANAELIAFLSGNLGIAKSKIEIIRGAATRLKHVRIEGNDQKTASELFRI</sequence>
<dbReference type="InterPro" id="IPR003746">
    <property type="entry name" value="DUF167"/>
</dbReference>
<dbReference type="Proteomes" id="UP000033865">
    <property type="component" value="Unassembled WGS sequence"/>
</dbReference>
<dbReference type="GO" id="GO:0005737">
    <property type="term" value="C:cytoplasm"/>
    <property type="evidence" value="ECO:0007669"/>
    <property type="project" value="TreeGrafter"/>
</dbReference>
<proteinExistence type="inferred from homology"/>
<protein>
    <submittedName>
        <fullName evidence="2">Uncharacterized protein</fullName>
    </submittedName>
</protein>
<evidence type="ECO:0000313" key="3">
    <source>
        <dbReference type="Proteomes" id="UP000033865"/>
    </source>
</evidence>
<gene>
    <name evidence="2" type="ORF">UY82_C0002G0004</name>
</gene>
<dbReference type="EMBL" id="LCRN01000002">
    <property type="protein sequence ID" value="KKW37083.1"/>
    <property type="molecule type" value="Genomic_DNA"/>
</dbReference>
<dbReference type="SUPFAM" id="SSF69786">
    <property type="entry name" value="YggU-like"/>
    <property type="match status" value="1"/>
</dbReference>
<dbReference type="Pfam" id="PF02594">
    <property type="entry name" value="DUF167"/>
    <property type="match status" value="1"/>
</dbReference>
<name>A0A0G1Y0W5_9BACT</name>
<dbReference type="NCBIfam" id="TIGR00251">
    <property type="entry name" value="DUF167 family protein"/>
    <property type="match status" value="1"/>
</dbReference>
<reference evidence="2 3" key="1">
    <citation type="journal article" date="2015" name="Nature">
        <title>rRNA introns, odd ribosomes, and small enigmatic genomes across a large radiation of phyla.</title>
        <authorList>
            <person name="Brown C.T."/>
            <person name="Hug L.A."/>
            <person name="Thomas B.C."/>
            <person name="Sharon I."/>
            <person name="Castelle C.J."/>
            <person name="Singh A."/>
            <person name="Wilkins M.J."/>
            <person name="Williams K.H."/>
            <person name="Banfield J.F."/>
        </authorList>
    </citation>
    <scope>NUCLEOTIDE SEQUENCE [LARGE SCALE GENOMIC DNA]</scope>
</reference>
<dbReference type="Gene3D" id="3.30.1200.10">
    <property type="entry name" value="YggU-like"/>
    <property type="match status" value="1"/>
</dbReference>
<dbReference type="AlphaFoldDB" id="A0A0G1Y0W5"/>
<dbReference type="PANTHER" id="PTHR13420:SF7">
    <property type="entry name" value="UPF0235 PROTEIN C15ORF40"/>
    <property type="match status" value="1"/>
</dbReference>
<comment type="caution">
    <text evidence="2">The sequence shown here is derived from an EMBL/GenBank/DDBJ whole genome shotgun (WGS) entry which is preliminary data.</text>
</comment>
<comment type="similarity">
    <text evidence="1">Belongs to the UPF0235 family.</text>
</comment>
<organism evidence="2 3">
    <name type="scientific">Candidatus Uhrbacteria bacterium GW2011_GWC2_53_7</name>
    <dbReference type="NCBI Taxonomy" id="1618986"/>
    <lineage>
        <taxon>Bacteria</taxon>
        <taxon>Candidatus Uhriibacteriota</taxon>
    </lineage>
</organism>
<dbReference type="InterPro" id="IPR036591">
    <property type="entry name" value="YggU-like_sf"/>
</dbReference>
<accession>A0A0G1Y0W5</accession>